<feature type="transmembrane region" description="Helical" evidence="1">
    <location>
        <begin position="184"/>
        <end position="207"/>
    </location>
</feature>
<feature type="domain" description="DZANK-type" evidence="2">
    <location>
        <begin position="3"/>
        <end position="52"/>
    </location>
</feature>
<dbReference type="AlphaFoldDB" id="A0A3E3E6B0"/>
<evidence type="ECO:0000256" key="1">
    <source>
        <dbReference type="SAM" id="Phobius"/>
    </source>
</evidence>
<protein>
    <submittedName>
        <fullName evidence="3">Zinc-ribbon domain-containing protein</fullName>
    </submittedName>
</protein>
<dbReference type="InterPro" id="IPR025874">
    <property type="entry name" value="DZR"/>
</dbReference>
<organism evidence="3 4">
    <name type="scientific">Faecalicoccus pleomorphus</name>
    <dbReference type="NCBI Taxonomy" id="1323"/>
    <lineage>
        <taxon>Bacteria</taxon>
        <taxon>Bacillati</taxon>
        <taxon>Bacillota</taxon>
        <taxon>Erysipelotrichia</taxon>
        <taxon>Erysipelotrichales</taxon>
        <taxon>Erysipelotrichaceae</taxon>
        <taxon>Faecalicoccus</taxon>
    </lineage>
</organism>
<evidence type="ECO:0000313" key="4">
    <source>
        <dbReference type="Proteomes" id="UP000260721"/>
    </source>
</evidence>
<reference evidence="3 4" key="1">
    <citation type="submission" date="2018-08" db="EMBL/GenBank/DDBJ databases">
        <title>A genome reference for cultivated species of the human gut microbiota.</title>
        <authorList>
            <person name="Zou Y."/>
            <person name="Xue W."/>
            <person name="Luo G."/>
        </authorList>
    </citation>
    <scope>NUCLEOTIDE SEQUENCE [LARGE SCALE GENOMIC DNA]</scope>
    <source>
        <strain evidence="3 4">TF08-11</strain>
    </source>
</reference>
<gene>
    <name evidence="3" type="ORF">DXC78_03820</name>
</gene>
<keyword evidence="1" id="KW-0472">Membrane</keyword>
<proteinExistence type="predicted"/>
<evidence type="ECO:0000259" key="2">
    <source>
        <dbReference type="Pfam" id="PF12773"/>
    </source>
</evidence>
<comment type="caution">
    <text evidence="3">The sequence shown here is derived from an EMBL/GenBank/DDBJ whole genome shotgun (WGS) entry which is preliminary data.</text>
</comment>
<name>A0A3E3E6B0_9FIRM</name>
<dbReference type="RefSeq" id="WP_117445805.1">
    <property type="nucleotide sequence ID" value="NZ_JADNBU010000002.1"/>
</dbReference>
<dbReference type="Pfam" id="PF12773">
    <property type="entry name" value="DZR"/>
    <property type="match status" value="1"/>
</dbReference>
<feature type="transmembrane region" description="Helical" evidence="1">
    <location>
        <begin position="153"/>
        <end position="172"/>
    </location>
</feature>
<keyword evidence="1" id="KW-0812">Transmembrane</keyword>
<dbReference type="Proteomes" id="UP000260721">
    <property type="component" value="Unassembled WGS sequence"/>
</dbReference>
<feature type="transmembrane region" description="Helical" evidence="1">
    <location>
        <begin position="91"/>
        <end position="111"/>
    </location>
</feature>
<keyword evidence="1" id="KW-1133">Transmembrane helix</keyword>
<dbReference type="EMBL" id="QUSK01000006">
    <property type="protein sequence ID" value="RGD77336.1"/>
    <property type="molecule type" value="Genomic_DNA"/>
</dbReference>
<evidence type="ECO:0000313" key="3">
    <source>
        <dbReference type="EMBL" id="RGD77336.1"/>
    </source>
</evidence>
<accession>A0A3E3E6B0</accession>
<sequence>MKCVNCGQEIPDNSQFCGYCGTKVEPKLSSKRFCPSCGKELKTNAKFCTSCGASVVTSKEKIIDNSSVNLNVNYSKDNIFSKSVVLGTSSFYVTEIVGIICLIFALLSLFLPYVGTNLLASTFSITLITGPDGIMALFIIIISLILAIFHKPLVSMIGCILSTLIPIIEITVNMQEEYGVMLSFYFGFYLLLFVSIVGCISFLLAYLEQRKMRKS</sequence>
<feature type="transmembrane region" description="Helical" evidence="1">
    <location>
        <begin position="123"/>
        <end position="146"/>
    </location>
</feature>